<gene>
    <name evidence="1" type="ORF">ACFPYJ_17830</name>
</gene>
<organism evidence="1 2">
    <name type="scientific">Paenibacillus solisilvae</name>
    <dbReference type="NCBI Taxonomy" id="2486751"/>
    <lineage>
        <taxon>Bacteria</taxon>
        <taxon>Bacillati</taxon>
        <taxon>Bacillota</taxon>
        <taxon>Bacilli</taxon>
        <taxon>Bacillales</taxon>
        <taxon>Paenibacillaceae</taxon>
        <taxon>Paenibacillus</taxon>
    </lineage>
</organism>
<dbReference type="EMBL" id="JBHSOW010000064">
    <property type="protein sequence ID" value="MFC5650938.1"/>
    <property type="molecule type" value="Genomic_DNA"/>
</dbReference>
<dbReference type="RefSeq" id="WP_379189528.1">
    <property type="nucleotide sequence ID" value="NZ_JBHSOW010000064.1"/>
</dbReference>
<proteinExistence type="predicted"/>
<sequence length="136" mass="15411">MNKLTTNLDENIRRRGLARRLSSGSALTPRSRSRQTVSVPIRMFGKQRTDNVDVRTTLSRLLHSPGAWRNSFLRKALPEQLRVEMDGFERAQLKEDMLQTMQELSGRYSFDTTLQGMENTAKLGRLTNANSAAALT</sequence>
<keyword evidence="2" id="KW-1185">Reference proteome</keyword>
<evidence type="ECO:0000313" key="2">
    <source>
        <dbReference type="Proteomes" id="UP001596047"/>
    </source>
</evidence>
<dbReference type="Proteomes" id="UP001596047">
    <property type="component" value="Unassembled WGS sequence"/>
</dbReference>
<name>A0ABW0VYG8_9BACL</name>
<comment type="caution">
    <text evidence="1">The sequence shown here is derived from an EMBL/GenBank/DDBJ whole genome shotgun (WGS) entry which is preliminary data.</text>
</comment>
<protein>
    <submittedName>
        <fullName evidence="1">Uncharacterized protein</fullName>
    </submittedName>
</protein>
<evidence type="ECO:0000313" key="1">
    <source>
        <dbReference type="EMBL" id="MFC5650938.1"/>
    </source>
</evidence>
<reference evidence="2" key="1">
    <citation type="journal article" date="2019" name="Int. J. Syst. Evol. Microbiol.">
        <title>The Global Catalogue of Microorganisms (GCM) 10K type strain sequencing project: providing services to taxonomists for standard genome sequencing and annotation.</title>
        <authorList>
            <consortium name="The Broad Institute Genomics Platform"/>
            <consortium name="The Broad Institute Genome Sequencing Center for Infectious Disease"/>
            <person name="Wu L."/>
            <person name="Ma J."/>
        </authorList>
    </citation>
    <scope>NUCLEOTIDE SEQUENCE [LARGE SCALE GENOMIC DNA]</scope>
    <source>
        <strain evidence="2">CGMCC 1.3240</strain>
    </source>
</reference>
<accession>A0ABW0VYG8</accession>